<dbReference type="Proteomes" id="UP001501742">
    <property type="component" value="Unassembled WGS sequence"/>
</dbReference>
<sequence length="60" mass="6155">MRSEDRDGVDRDAGQSGDPGRRDAEQEVVAAEPDAGGGEFVDGGTVDEGHAELDEPAAGE</sequence>
<comment type="caution">
    <text evidence="2">The sequence shown here is derived from an EMBL/GenBank/DDBJ whole genome shotgun (WGS) entry which is preliminary data.</text>
</comment>
<organism evidence="2 3">
    <name type="scientific">Curtobacterium herbarum</name>
    <dbReference type="NCBI Taxonomy" id="150122"/>
    <lineage>
        <taxon>Bacteria</taxon>
        <taxon>Bacillati</taxon>
        <taxon>Actinomycetota</taxon>
        <taxon>Actinomycetes</taxon>
        <taxon>Micrococcales</taxon>
        <taxon>Microbacteriaceae</taxon>
        <taxon>Curtobacterium</taxon>
    </lineage>
</organism>
<protein>
    <submittedName>
        <fullName evidence="2">Uncharacterized protein</fullName>
    </submittedName>
</protein>
<name>A0ABP4K4Y2_9MICO</name>
<accession>A0ABP4K4Y2</accession>
<keyword evidence="3" id="KW-1185">Reference proteome</keyword>
<reference evidence="3" key="1">
    <citation type="journal article" date="2019" name="Int. J. Syst. Evol. Microbiol.">
        <title>The Global Catalogue of Microorganisms (GCM) 10K type strain sequencing project: providing services to taxonomists for standard genome sequencing and annotation.</title>
        <authorList>
            <consortium name="The Broad Institute Genomics Platform"/>
            <consortium name="The Broad Institute Genome Sequencing Center for Infectious Disease"/>
            <person name="Wu L."/>
            <person name="Ma J."/>
        </authorList>
    </citation>
    <scope>NUCLEOTIDE SEQUENCE [LARGE SCALE GENOMIC DNA]</scope>
    <source>
        <strain evidence="3">JCM 12140</strain>
    </source>
</reference>
<evidence type="ECO:0000313" key="2">
    <source>
        <dbReference type="EMBL" id="GAA1493093.1"/>
    </source>
</evidence>
<dbReference type="EMBL" id="BAAAJX010000005">
    <property type="protein sequence ID" value="GAA1493093.1"/>
    <property type="molecule type" value="Genomic_DNA"/>
</dbReference>
<gene>
    <name evidence="2" type="ORF">GCM10009627_14390</name>
</gene>
<evidence type="ECO:0000313" key="3">
    <source>
        <dbReference type="Proteomes" id="UP001501742"/>
    </source>
</evidence>
<feature type="region of interest" description="Disordered" evidence="1">
    <location>
        <begin position="1"/>
        <end position="60"/>
    </location>
</feature>
<evidence type="ECO:0000256" key="1">
    <source>
        <dbReference type="SAM" id="MobiDB-lite"/>
    </source>
</evidence>
<proteinExistence type="predicted"/>
<feature type="compositionally biased region" description="Basic and acidic residues" evidence="1">
    <location>
        <begin position="1"/>
        <end position="25"/>
    </location>
</feature>